<evidence type="ECO:0008006" key="4">
    <source>
        <dbReference type="Google" id="ProtNLM"/>
    </source>
</evidence>
<reference evidence="2 3" key="1">
    <citation type="submission" date="2014-06" db="EMBL/GenBank/DDBJ databases">
        <authorList>
            <person name="Swart Estienne"/>
        </authorList>
    </citation>
    <scope>NUCLEOTIDE SEQUENCE [LARGE SCALE GENOMIC DNA]</scope>
    <source>
        <strain evidence="2 3">130c</strain>
    </source>
</reference>
<accession>A0A078BAP7</accession>
<evidence type="ECO:0000313" key="3">
    <source>
        <dbReference type="Proteomes" id="UP000039865"/>
    </source>
</evidence>
<evidence type="ECO:0000313" key="2">
    <source>
        <dbReference type="EMBL" id="CDW91429.1"/>
    </source>
</evidence>
<dbReference type="InParanoid" id="A0A078BAP7"/>
<sequence>MKSIFQQVATVILITLLNLPSRINGQSVVTVNQCTGSNKTEAFCNQYIQNSCCATVLTIQTSGTGTKSTLATNYYCLPLDLVYGMPTAVVNSTISYTYTCNTPVTPASDNCTSGATPCATIQNACCASRSIKINNFAVQQVSAVCQYASQVGYTTLFNGTNSGKIEQTTKCMDAVVYQINAANVLNMMRSAAVISFGLLGYIMTSL</sequence>
<keyword evidence="1" id="KW-0732">Signal</keyword>
<gene>
    <name evidence="2" type="primary">Contig16938.g18042</name>
    <name evidence="2" type="ORF">STYLEM_20584</name>
</gene>
<protein>
    <recommendedName>
        <fullName evidence="4">Transmembrane protein</fullName>
    </recommendedName>
</protein>
<name>A0A078BAP7_STYLE</name>
<dbReference type="Proteomes" id="UP000039865">
    <property type="component" value="Unassembled WGS sequence"/>
</dbReference>
<evidence type="ECO:0000256" key="1">
    <source>
        <dbReference type="SAM" id="SignalP"/>
    </source>
</evidence>
<dbReference type="EMBL" id="CCKQ01019415">
    <property type="protein sequence ID" value="CDW91429.1"/>
    <property type="molecule type" value="Genomic_DNA"/>
</dbReference>
<proteinExistence type="predicted"/>
<feature type="chain" id="PRO_5001730059" description="Transmembrane protein" evidence="1">
    <location>
        <begin position="26"/>
        <end position="206"/>
    </location>
</feature>
<keyword evidence="3" id="KW-1185">Reference proteome</keyword>
<dbReference type="AlphaFoldDB" id="A0A078BAP7"/>
<organism evidence="2 3">
    <name type="scientific">Stylonychia lemnae</name>
    <name type="common">Ciliate</name>
    <dbReference type="NCBI Taxonomy" id="5949"/>
    <lineage>
        <taxon>Eukaryota</taxon>
        <taxon>Sar</taxon>
        <taxon>Alveolata</taxon>
        <taxon>Ciliophora</taxon>
        <taxon>Intramacronucleata</taxon>
        <taxon>Spirotrichea</taxon>
        <taxon>Stichotrichia</taxon>
        <taxon>Sporadotrichida</taxon>
        <taxon>Oxytrichidae</taxon>
        <taxon>Stylonychinae</taxon>
        <taxon>Stylonychia</taxon>
    </lineage>
</organism>
<feature type="signal peptide" evidence="1">
    <location>
        <begin position="1"/>
        <end position="25"/>
    </location>
</feature>